<feature type="domain" description="N-acetyltransferase" evidence="1">
    <location>
        <begin position="4"/>
        <end position="156"/>
    </location>
</feature>
<proteinExistence type="predicted"/>
<reference evidence="2 3" key="1">
    <citation type="submission" date="2018-05" db="EMBL/GenBank/DDBJ databases">
        <title>Genomic Encyclopedia of Type Strains, Phase IV (KMG-IV): sequencing the most valuable type-strain genomes for metagenomic binning, comparative biology and taxonomic classification.</title>
        <authorList>
            <person name="Goeker M."/>
        </authorList>
    </citation>
    <scope>NUCLEOTIDE SEQUENCE [LARGE SCALE GENOMIC DNA]</scope>
    <source>
        <strain evidence="2 3">DSM 3183</strain>
    </source>
</reference>
<dbReference type="InterPro" id="IPR016181">
    <property type="entry name" value="Acyl_CoA_acyltransferase"/>
</dbReference>
<gene>
    <name evidence="2" type="ORF">C7451_108132</name>
</gene>
<protein>
    <submittedName>
        <fullName evidence="2">Putative N-acetyltransferase YhbS</fullName>
    </submittedName>
</protein>
<accession>A0A2V3V0I8</accession>
<dbReference type="Proteomes" id="UP000248014">
    <property type="component" value="Unassembled WGS sequence"/>
</dbReference>
<evidence type="ECO:0000313" key="3">
    <source>
        <dbReference type="Proteomes" id="UP000248014"/>
    </source>
</evidence>
<dbReference type="OrthoDB" id="9815099at2"/>
<dbReference type="CDD" id="cd04301">
    <property type="entry name" value="NAT_SF"/>
    <property type="match status" value="1"/>
</dbReference>
<dbReference type="AlphaFoldDB" id="A0A2V3V0I8"/>
<dbReference type="PROSITE" id="PS51186">
    <property type="entry name" value="GNAT"/>
    <property type="match status" value="1"/>
</dbReference>
<keyword evidence="2" id="KW-0808">Transferase</keyword>
<evidence type="ECO:0000259" key="1">
    <source>
        <dbReference type="PROSITE" id="PS51186"/>
    </source>
</evidence>
<dbReference type="GO" id="GO:0016747">
    <property type="term" value="F:acyltransferase activity, transferring groups other than amino-acyl groups"/>
    <property type="evidence" value="ECO:0007669"/>
    <property type="project" value="InterPro"/>
</dbReference>
<sequence length="172" mass="18740">MTEFDIIPLDQVDKAWVEELLDLVFGPDRHSRTIYKVREGLSCLPGLSFAAIDGDGYLVGTIQCWPVALTDPDGLAYPMILVGPVGVAPDHQDQGIGRALMAAVFGAMGVGEKMPLVLLGDPEYYGTRFGFSAERTGGWTLPGPYEQHRLLALARPDSLMPERGLLGPWRLT</sequence>
<comment type="caution">
    <text evidence="2">The sequence shown here is derived from an EMBL/GenBank/DDBJ whole genome shotgun (WGS) entry which is preliminary data.</text>
</comment>
<dbReference type="Gene3D" id="3.40.630.30">
    <property type="match status" value="1"/>
</dbReference>
<dbReference type="SUPFAM" id="SSF55729">
    <property type="entry name" value="Acyl-CoA N-acyltransferases (Nat)"/>
    <property type="match status" value="1"/>
</dbReference>
<keyword evidence="3" id="KW-1185">Reference proteome</keyword>
<name>A0A2V3V0I8_9SPHN</name>
<dbReference type="InterPro" id="IPR000182">
    <property type="entry name" value="GNAT_dom"/>
</dbReference>
<dbReference type="EMBL" id="QJJM01000008">
    <property type="protein sequence ID" value="PXW74471.1"/>
    <property type="molecule type" value="Genomic_DNA"/>
</dbReference>
<organism evidence="2 3">
    <name type="scientific">Blastomonas natatoria</name>
    <dbReference type="NCBI Taxonomy" id="34015"/>
    <lineage>
        <taxon>Bacteria</taxon>
        <taxon>Pseudomonadati</taxon>
        <taxon>Pseudomonadota</taxon>
        <taxon>Alphaproteobacteria</taxon>
        <taxon>Sphingomonadales</taxon>
        <taxon>Sphingomonadaceae</taxon>
        <taxon>Blastomonas</taxon>
    </lineage>
</organism>
<dbReference type="RefSeq" id="WP_110299153.1">
    <property type="nucleotide sequence ID" value="NZ_QJJM01000008.1"/>
</dbReference>
<evidence type="ECO:0000313" key="2">
    <source>
        <dbReference type="EMBL" id="PXW74471.1"/>
    </source>
</evidence>
<dbReference type="Pfam" id="PF13527">
    <property type="entry name" value="Acetyltransf_9"/>
    <property type="match status" value="1"/>
</dbReference>